<gene>
    <name evidence="1" type="ORF">BFJ72_g12836</name>
</gene>
<reference evidence="1 2" key="1">
    <citation type="journal article" date="2018" name="Sci. Rep.">
        <title>Characterisation of pathogen-specific regions and novel effector candidates in Fusarium oxysporum f. sp. cepae.</title>
        <authorList>
            <person name="Armitage A.D."/>
            <person name="Taylor A."/>
            <person name="Sobczyk M.K."/>
            <person name="Baxter L."/>
            <person name="Greenfield B.P."/>
            <person name="Bates H.J."/>
            <person name="Wilson F."/>
            <person name="Jackson A.C."/>
            <person name="Ott S."/>
            <person name="Harrison R.J."/>
            <person name="Clarkson J.P."/>
        </authorList>
    </citation>
    <scope>NUCLEOTIDE SEQUENCE [LARGE SCALE GENOMIC DNA]</scope>
    <source>
        <strain evidence="1 2">Fp_A8</strain>
    </source>
</reference>
<dbReference type="AlphaFoldDB" id="A0A420SEX9"/>
<dbReference type="Proteomes" id="UP000283569">
    <property type="component" value="Unassembled WGS sequence"/>
</dbReference>
<evidence type="ECO:0000313" key="2">
    <source>
        <dbReference type="Proteomes" id="UP000283569"/>
    </source>
</evidence>
<name>A0A420SEX9_GIBIN</name>
<accession>A0A420SEX9</accession>
<dbReference type="EMBL" id="MRDB01000070">
    <property type="protein sequence ID" value="RKL27826.1"/>
    <property type="molecule type" value="Genomic_DNA"/>
</dbReference>
<protein>
    <submittedName>
        <fullName evidence="1">Uncharacterized protein</fullName>
    </submittedName>
</protein>
<evidence type="ECO:0000313" key="1">
    <source>
        <dbReference type="EMBL" id="RKL27826.1"/>
    </source>
</evidence>
<organism evidence="1 2">
    <name type="scientific">Gibberella intermedia</name>
    <name type="common">Bulb rot disease fungus</name>
    <name type="synonym">Fusarium proliferatum</name>
    <dbReference type="NCBI Taxonomy" id="948311"/>
    <lineage>
        <taxon>Eukaryota</taxon>
        <taxon>Fungi</taxon>
        <taxon>Dikarya</taxon>
        <taxon>Ascomycota</taxon>
        <taxon>Pezizomycotina</taxon>
        <taxon>Sordariomycetes</taxon>
        <taxon>Hypocreomycetidae</taxon>
        <taxon>Hypocreales</taxon>
        <taxon>Nectriaceae</taxon>
        <taxon>Fusarium</taxon>
        <taxon>Fusarium fujikuroi species complex</taxon>
    </lineage>
</organism>
<comment type="caution">
    <text evidence="1">The sequence shown here is derived from an EMBL/GenBank/DDBJ whole genome shotgun (WGS) entry which is preliminary data.</text>
</comment>
<sequence>MAVAAALAPLDAGMARVMPPAPEPDPELASRVATGASVRLPTRSLMEVSTGFLLDSSASFASAETMEGREASTLIVPATVLIAAAATKSLKEPRELKAREINIRLPDSSLRKGASFGIGNTLAVPLAGFDACGTGGTFGVSGASTTITLAVEL</sequence>
<proteinExistence type="predicted"/>